<keyword evidence="1" id="KW-1277">Toxin-antitoxin system</keyword>
<dbReference type="InterPro" id="IPR035093">
    <property type="entry name" value="RelE/ParE_toxin_dom_sf"/>
</dbReference>
<accession>A0A841RBB8</accession>
<organism evidence="2 3">
    <name type="scientific">Spirochaeta isovalerica</name>
    <dbReference type="NCBI Taxonomy" id="150"/>
    <lineage>
        <taxon>Bacteria</taxon>
        <taxon>Pseudomonadati</taxon>
        <taxon>Spirochaetota</taxon>
        <taxon>Spirochaetia</taxon>
        <taxon>Spirochaetales</taxon>
        <taxon>Spirochaetaceae</taxon>
        <taxon>Spirochaeta</taxon>
    </lineage>
</organism>
<sequence length="98" mass="11722">MTIEFDPLALLELNDAVEYYNFKLAGLGDRFKDDVRIGINRILEYPDAWQQQTSRTRRFVLNSFPYKIIYAIQTERIIILAIANSHREPDYWVNRQRN</sequence>
<dbReference type="EMBL" id="JACHGJ010000016">
    <property type="protein sequence ID" value="MBB6482694.1"/>
    <property type="molecule type" value="Genomic_DNA"/>
</dbReference>
<evidence type="ECO:0000313" key="2">
    <source>
        <dbReference type="EMBL" id="MBB6482694.1"/>
    </source>
</evidence>
<dbReference type="InterPro" id="IPR007712">
    <property type="entry name" value="RelE/ParE_toxin"/>
</dbReference>
<keyword evidence="3" id="KW-1185">Reference proteome</keyword>
<proteinExistence type="predicted"/>
<name>A0A841RBB8_9SPIO</name>
<dbReference type="Gene3D" id="3.30.2310.20">
    <property type="entry name" value="RelE-like"/>
    <property type="match status" value="1"/>
</dbReference>
<dbReference type="RefSeq" id="WP_184748928.1">
    <property type="nucleotide sequence ID" value="NZ_JACHGJ010000016.1"/>
</dbReference>
<evidence type="ECO:0000313" key="3">
    <source>
        <dbReference type="Proteomes" id="UP000587760"/>
    </source>
</evidence>
<dbReference type="Pfam" id="PF05016">
    <property type="entry name" value="ParE_toxin"/>
    <property type="match status" value="1"/>
</dbReference>
<reference evidence="2 3" key="1">
    <citation type="submission" date="2020-08" db="EMBL/GenBank/DDBJ databases">
        <title>Genomic Encyclopedia of Type Strains, Phase IV (KMG-IV): sequencing the most valuable type-strain genomes for metagenomic binning, comparative biology and taxonomic classification.</title>
        <authorList>
            <person name="Goeker M."/>
        </authorList>
    </citation>
    <scope>NUCLEOTIDE SEQUENCE [LARGE SCALE GENOMIC DNA]</scope>
    <source>
        <strain evidence="2 3">DSM 2461</strain>
    </source>
</reference>
<comment type="caution">
    <text evidence="2">The sequence shown here is derived from an EMBL/GenBank/DDBJ whole genome shotgun (WGS) entry which is preliminary data.</text>
</comment>
<protein>
    <submittedName>
        <fullName evidence="2">Plasmid stabilization system protein ParE</fullName>
    </submittedName>
</protein>
<gene>
    <name evidence="2" type="ORF">HNR50_004399</name>
</gene>
<evidence type="ECO:0000256" key="1">
    <source>
        <dbReference type="ARBA" id="ARBA00022649"/>
    </source>
</evidence>
<dbReference type="Proteomes" id="UP000587760">
    <property type="component" value="Unassembled WGS sequence"/>
</dbReference>
<dbReference type="AlphaFoldDB" id="A0A841RBB8"/>